<organism evidence="15 16">
    <name type="scientific">Mucor plumbeus</name>
    <dbReference type="NCBI Taxonomy" id="97098"/>
    <lineage>
        <taxon>Eukaryota</taxon>
        <taxon>Fungi</taxon>
        <taxon>Fungi incertae sedis</taxon>
        <taxon>Mucoromycota</taxon>
        <taxon>Mucoromycotina</taxon>
        <taxon>Mucoromycetes</taxon>
        <taxon>Mucorales</taxon>
        <taxon>Mucorineae</taxon>
        <taxon>Mucoraceae</taxon>
        <taxon>Mucor</taxon>
    </lineage>
</organism>
<dbReference type="OrthoDB" id="10267654at2759"/>
<keyword evidence="4" id="KW-0812">Transmembrane</keyword>
<evidence type="ECO:0000256" key="11">
    <source>
        <dbReference type="RuleBase" id="RU367108"/>
    </source>
</evidence>
<evidence type="ECO:0000256" key="3">
    <source>
        <dbReference type="ARBA" id="ARBA00020222"/>
    </source>
</evidence>
<evidence type="ECO:0000256" key="7">
    <source>
        <dbReference type="ARBA" id="ARBA00022989"/>
    </source>
</evidence>
<dbReference type="Proteomes" id="UP000650833">
    <property type="component" value="Unassembled WGS sequence"/>
</dbReference>
<dbReference type="InterPro" id="IPR018850">
    <property type="entry name" value="Mt_escape_2_C"/>
</dbReference>
<evidence type="ECO:0000259" key="13">
    <source>
        <dbReference type="Pfam" id="PF00076"/>
    </source>
</evidence>
<dbReference type="InterPro" id="IPR027417">
    <property type="entry name" value="P-loop_NTPase"/>
</dbReference>
<dbReference type="SUPFAM" id="SSF54928">
    <property type="entry name" value="RNA-binding domain, RBD"/>
    <property type="match status" value="1"/>
</dbReference>
<dbReference type="GO" id="GO:0006397">
    <property type="term" value="P:mRNA processing"/>
    <property type="evidence" value="ECO:0007669"/>
    <property type="project" value="UniProtKB-UniRule"/>
</dbReference>
<comment type="caution">
    <text evidence="15">The sequence shown here is derived from an EMBL/GenBank/DDBJ whole genome shotgun (WGS) entry which is preliminary data.</text>
</comment>
<evidence type="ECO:0000256" key="2">
    <source>
        <dbReference type="ARBA" id="ARBA00010320"/>
    </source>
</evidence>
<keyword evidence="11" id="KW-0507">mRNA processing</keyword>
<dbReference type="InterPro" id="IPR000504">
    <property type="entry name" value="RRM_dom"/>
</dbReference>
<dbReference type="GO" id="GO:0005743">
    <property type="term" value="C:mitochondrial inner membrane"/>
    <property type="evidence" value="ECO:0007669"/>
    <property type="project" value="UniProtKB-SubCell"/>
</dbReference>
<name>A0A8H7R3C5_9FUNG</name>
<dbReference type="Gene3D" id="3.30.70.330">
    <property type="match status" value="1"/>
</dbReference>
<evidence type="ECO:0000313" key="16">
    <source>
        <dbReference type="Proteomes" id="UP000650833"/>
    </source>
</evidence>
<keyword evidence="9" id="KW-0472">Membrane</keyword>
<feature type="domain" description="Mitochondrial escape protein 2 C-terminal" evidence="14">
    <location>
        <begin position="376"/>
        <end position="810"/>
    </location>
</feature>
<evidence type="ECO:0000256" key="9">
    <source>
        <dbReference type="ARBA" id="ARBA00023136"/>
    </source>
</evidence>
<reference evidence="15" key="1">
    <citation type="submission" date="2020-12" db="EMBL/GenBank/DDBJ databases">
        <title>Metabolic potential, ecology and presence of endohyphal bacteria is reflected in genomic diversity of Mucoromycotina.</title>
        <authorList>
            <person name="Muszewska A."/>
            <person name="Okrasinska A."/>
            <person name="Steczkiewicz K."/>
            <person name="Drgas O."/>
            <person name="Orlowska M."/>
            <person name="Perlinska-Lenart U."/>
            <person name="Aleksandrzak-Piekarczyk T."/>
            <person name="Szatraj K."/>
            <person name="Zielenkiewicz U."/>
            <person name="Pilsyk S."/>
            <person name="Malc E."/>
            <person name="Mieczkowski P."/>
            <person name="Kruszewska J.S."/>
            <person name="Biernat P."/>
            <person name="Pawlowska J."/>
        </authorList>
    </citation>
    <scope>NUCLEOTIDE SEQUENCE</scope>
    <source>
        <strain evidence="15">CBS 226.32</strain>
    </source>
</reference>
<evidence type="ECO:0000256" key="4">
    <source>
        <dbReference type="ARBA" id="ARBA00022692"/>
    </source>
</evidence>
<feature type="coiled-coil region" evidence="12">
    <location>
        <begin position="790"/>
        <end position="844"/>
    </location>
</feature>
<dbReference type="Gene3D" id="3.40.50.300">
    <property type="entry name" value="P-loop containing nucleotide triphosphate hydrolases"/>
    <property type="match status" value="1"/>
</dbReference>
<dbReference type="SUPFAM" id="SSF52540">
    <property type="entry name" value="P-loop containing nucleoside triphosphate hydrolases"/>
    <property type="match status" value="1"/>
</dbReference>
<keyword evidence="5 11" id="KW-0999">Mitochondrion inner membrane</keyword>
<accession>A0A8H7R3C5</accession>
<keyword evidence="6" id="KW-0809">Transit peptide</keyword>
<gene>
    <name evidence="15" type="ORF">INT46_004997</name>
</gene>
<comment type="subcellular location">
    <subcellularLocation>
        <location evidence="1 11">Mitochondrion inner membrane</location>
        <topology evidence="1 11">Single-pass membrane protein</topology>
    </subcellularLocation>
</comment>
<evidence type="ECO:0000256" key="6">
    <source>
        <dbReference type="ARBA" id="ARBA00022946"/>
    </source>
</evidence>
<dbReference type="InterPro" id="IPR035979">
    <property type="entry name" value="RBD_domain_sf"/>
</dbReference>
<evidence type="ECO:0000256" key="12">
    <source>
        <dbReference type="SAM" id="Coils"/>
    </source>
</evidence>
<dbReference type="GO" id="GO:0003723">
    <property type="term" value="F:RNA binding"/>
    <property type="evidence" value="ECO:0007669"/>
    <property type="project" value="UniProtKB-UniRule"/>
</dbReference>
<evidence type="ECO:0000313" key="15">
    <source>
        <dbReference type="EMBL" id="KAG2203729.1"/>
    </source>
</evidence>
<dbReference type="PANTHER" id="PTHR32198">
    <property type="entry name" value="MITOCHONDRIAL ESCAPE PROTEIN 2"/>
    <property type="match status" value="1"/>
</dbReference>
<dbReference type="Pfam" id="PF10443">
    <property type="entry name" value="RNA12"/>
    <property type="match status" value="1"/>
</dbReference>
<proteinExistence type="inferred from homology"/>
<keyword evidence="12" id="KW-0175">Coiled coil</keyword>
<evidence type="ECO:0000256" key="1">
    <source>
        <dbReference type="ARBA" id="ARBA00004434"/>
    </source>
</evidence>
<dbReference type="InterPro" id="IPR012677">
    <property type="entry name" value="Nucleotide-bd_a/b_plait_sf"/>
</dbReference>
<keyword evidence="11" id="KW-0694">RNA-binding</keyword>
<evidence type="ECO:0000259" key="14">
    <source>
        <dbReference type="Pfam" id="PF10443"/>
    </source>
</evidence>
<feature type="domain" description="RRM" evidence="13">
    <location>
        <begin position="217"/>
        <end position="280"/>
    </location>
</feature>
<comment type="function">
    <text evidence="10 11">Plays a role in maintaining the mitochondrial genome and in controlling the mtDNA escape. Involved in the regulation of mtDNA nucleotide structure and number. May have a dispensable role in early maturation of pre-rRNA.</text>
</comment>
<dbReference type="AlphaFoldDB" id="A0A8H7R3C5"/>
<dbReference type="InterPro" id="IPR039627">
    <property type="entry name" value="Yme2_C"/>
</dbReference>
<evidence type="ECO:0000256" key="10">
    <source>
        <dbReference type="ARBA" id="ARBA00025276"/>
    </source>
</evidence>
<keyword evidence="7" id="KW-1133">Transmembrane helix</keyword>
<comment type="similarity">
    <text evidence="2 11">Belongs to the YME2 family.</text>
</comment>
<evidence type="ECO:0000256" key="8">
    <source>
        <dbReference type="ARBA" id="ARBA00023128"/>
    </source>
</evidence>
<dbReference type="PANTHER" id="PTHR32198:SF2">
    <property type="entry name" value="MITOCHONDRIAL ESCAPE PROTEIN 2"/>
    <property type="match status" value="1"/>
</dbReference>
<sequence>MFLSRIQTNTCIKNQALKRATCLVLPRQAPLAKITLQTNHASKIRTFKTLSARLAEESSTKVPSPVSKPVTTEIPATPVAGVQTAQLYLDNVFPLKMGVLDIRQVFFRNSKNFLESKAHQAIPSEELPYNFAIKEIFARTKDGGAIVTFSFKSTDGSKIDIAKDIVSRINEYITQHNIVAPYNLQSVRAFLVKGSPFMEDMIARYPTNRLRIEFQGEAVNVERLYKHLRPYGKVFDISLYPNPIIAKDPSRYAIAQFTRTRYATSARNCLHGHYIDGTRLNILYEKQLRTNVVKDWLVNHPRITIPVIAAIFAGVTYVVFDPIRVFFITSKINQRFNPQEYAIYRWLRNETWNRLIPGGSRDLSNSGTSIWVDDAEKTEKLISWLAETPETFVLVSGHKGSGKSALVKSAIKDRKNKLFIDCEAVGSGRNQSDMTKNLAKEVGYFPVFTWVSSMSGLIDTVVAATTGQKTGFSTNPDSQNKAILEIVALALRDVVPNEKEARERAEEEAQRENFLDRLASIITGRKAKPSISSNEKSSEDADEDKLDEKSIPIVVIDNYMYRETTKNAKLWEELAEWAALLIENEIAHVVFVSSNAGVMKTLGKALPGKSFSNIALSDAPPEMAMSFINKQLGSEVQDPDLPKVVAALGGRLTELELLVQKMKMRMDAQTAFEDIVTRNLIEIRKYGFGDTSDESNKLEWSSTQFWTIVKLLTNKMSINYDELKWGPAFLGDDAPLKAMERAELIAIVQKEGRANSIRPGKPVFYTVFHRLTSDTIFAASMEVETNMALKKQSEADIAKLEDNINKLTNINAPNRPPKEIETRIKFLLTKVASIQKLIEEYDNNIKASKDVISKAWVDDNDDE</sequence>
<protein>
    <recommendedName>
        <fullName evidence="3 11">Mitochondrial escape protein 2</fullName>
    </recommendedName>
</protein>
<dbReference type="EMBL" id="JAEPRC010000218">
    <property type="protein sequence ID" value="KAG2203729.1"/>
    <property type="molecule type" value="Genomic_DNA"/>
</dbReference>
<evidence type="ECO:0000256" key="5">
    <source>
        <dbReference type="ARBA" id="ARBA00022792"/>
    </source>
</evidence>
<keyword evidence="8 11" id="KW-0496">Mitochondrion</keyword>
<keyword evidence="16" id="KW-1185">Reference proteome</keyword>
<dbReference type="Pfam" id="PF00076">
    <property type="entry name" value="RRM_1"/>
    <property type="match status" value="1"/>
</dbReference>